<evidence type="ECO:0000256" key="1">
    <source>
        <dbReference type="SAM" id="MobiDB-lite"/>
    </source>
</evidence>
<dbReference type="Proteomes" id="UP000188268">
    <property type="component" value="Unassembled WGS sequence"/>
</dbReference>
<evidence type="ECO:0000313" key="3">
    <source>
        <dbReference type="Proteomes" id="UP000188268"/>
    </source>
</evidence>
<feature type="region of interest" description="Disordered" evidence="1">
    <location>
        <begin position="21"/>
        <end position="49"/>
    </location>
</feature>
<gene>
    <name evidence="2" type="ORF">CCACVL1_06086</name>
</gene>
<comment type="caution">
    <text evidence="2">The sequence shown here is derived from an EMBL/GenBank/DDBJ whole genome shotgun (WGS) entry which is preliminary data.</text>
</comment>
<accession>A0A1R3JHK4</accession>
<protein>
    <submittedName>
        <fullName evidence="2">Uncharacterized protein</fullName>
    </submittedName>
</protein>
<dbReference type="AlphaFoldDB" id="A0A1R3JHK4"/>
<feature type="compositionally biased region" description="Basic and acidic residues" evidence="1">
    <location>
        <begin position="83"/>
        <end position="92"/>
    </location>
</feature>
<keyword evidence="3" id="KW-1185">Reference proteome</keyword>
<evidence type="ECO:0000313" key="2">
    <source>
        <dbReference type="EMBL" id="OMO94260.1"/>
    </source>
</evidence>
<proteinExistence type="predicted"/>
<sequence>MNARGSFRLEWSCRWKEEKTISNPGKVRPTTDTPSPRYSPIKDEGIPSTKRMKHWKRLNWYSGMTSHSEQITVASTFHGTRTKQPDTERQRR</sequence>
<organism evidence="2 3">
    <name type="scientific">Corchorus capsularis</name>
    <name type="common">Jute</name>
    <dbReference type="NCBI Taxonomy" id="210143"/>
    <lineage>
        <taxon>Eukaryota</taxon>
        <taxon>Viridiplantae</taxon>
        <taxon>Streptophyta</taxon>
        <taxon>Embryophyta</taxon>
        <taxon>Tracheophyta</taxon>
        <taxon>Spermatophyta</taxon>
        <taxon>Magnoliopsida</taxon>
        <taxon>eudicotyledons</taxon>
        <taxon>Gunneridae</taxon>
        <taxon>Pentapetalae</taxon>
        <taxon>rosids</taxon>
        <taxon>malvids</taxon>
        <taxon>Malvales</taxon>
        <taxon>Malvaceae</taxon>
        <taxon>Grewioideae</taxon>
        <taxon>Apeibeae</taxon>
        <taxon>Corchorus</taxon>
    </lineage>
</organism>
<name>A0A1R3JHK4_COCAP</name>
<dbReference type="Gramene" id="OMO94260">
    <property type="protein sequence ID" value="OMO94260"/>
    <property type="gene ID" value="CCACVL1_06086"/>
</dbReference>
<dbReference type="EMBL" id="AWWV01007911">
    <property type="protein sequence ID" value="OMO94260.1"/>
    <property type="molecule type" value="Genomic_DNA"/>
</dbReference>
<reference evidence="2 3" key="1">
    <citation type="submission" date="2013-09" db="EMBL/GenBank/DDBJ databases">
        <title>Corchorus capsularis genome sequencing.</title>
        <authorList>
            <person name="Alam M."/>
            <person name="Haque M.S."/>
            <person name="Islam M.S."/>
            <person name="Emdad E.M."/>
            <person name="Islam M.M."/>
            <person name="Ahmed B."/>
            <person name="Halim A."/>
            <person name="Hossen Q.M.M."/>
            <person name="Hossain M.Z."/>
            <person name="Ahmed R."/>
            <person name="Khan M.M."/>
            <person name="Islam R."/>
            <person name="Rashid M.M."/>
            <person name="Khan S.A."/>
            <person name="Rahman M.S."/>
            <person name="Alam M."/>
        </authorList>
    </citation>
    <scope>NUCLEOTIDE SEQUENCE [LARGE SCALE GENOMIC DNA]</scope>
    <source>
        <strain evidence="3">cv. CVL-1</strain>
        <tissue evidence="2">Whole seedling</tissue>
    </source>
</reference>
<feature type="region of interest" description="Disordered" evidence="1">
    <location>
        <begin position="73"/>
        <end position="92"/>
    </location>
</feature>